<dbReference type="InterPro" id="IPR011993">
    <property type="entry name" value="PH-like_dom_sf"/>
</dbReference>
<dbReference type="Gene3D" id="2.30.29.30">
    <property type="entry name" value="Pleckstrin-homology domain (PH domain)/Phosphotyrosine-binding domain (PTB)"/>
    <property type="match status" value="1"/>
</dbReference>
<name>A0AAD7VD45_9FUNG</name>
<organism evidence="4 5">
    <name type="scientific">Lichtheimia ornata</name>
    <dbReference type="NCBI Taxonomy" id="688661"/>
    <lineage>
        <taxon>Eukaryota</taxon>
        <taxon>Fungi</taxon>
        <taxon>Fungi incertae sedis</taxon>
        <taxon>Mucoromycota</taxon>
        <taxon>Mucoromycotina</taxon>
        <taxon>Mucoromycetes</taxon>
        <taxon>Mucorales</taxon>
        <taxon>Lichtheimiaceae</taxon>
        <taxon>Lichtheimia</taxon>
    </lineage>
</organism>
<sequence>MNSMSMRRRRHLFHSLFDSVPLDERLLQVYRCALQKDILVQGHMYVSEHHVCFKANIFGWITRIAIAFADIEVIEKRNTARLIPNGIRIVSGREKHVFASFLSRDDAYQLLMDLWEEHHPQSDKKQKHDEEEEDRASHVSTIATVPSKEADILATQEVLPTPPPSPTATSPSSSPPSPPSSSPPTTTRKQRTTLFWPGRWRPMLALPPSSTPTEKAPIIQNNDNENKDTTTVNDDEATHGMGCLLTLTLVLIITHIYMIYHLVRASRHLAVIESFCK</sequence>
<dbReference type="CDD" id="cd13220">
    <property type="entry name" value="PH-GRAM_GRAMDC"/>
    <property type="match status" value="1"/>
</dbReference>
<dbReference type="EMBL" id="JARTCD010000005">
    <property type="protein sequence ID" value="KAJ8662186.1"/>
    <property type="molecule type" value="Genomic_DNA"/>
</dbReference>
<dbReference type="GO" id="GO:0005789">
    <property type="term" value="C:endoplasmic reticulum membrane"/>
    <property type="evidence" value="ECO:0007669"/>
    <property type="project" value="TreeGrafter"/>
</dbReference>
<comment type="caution">
    <text evidence="4">The sequence shown here is derived from an EMBL/GenBank/DDBJ whole genome shotgun (WGS) entry which is preliminary data.</text>
</comment>
<dbReference type="GeneID" id="83209297"/>
<dbReference type="InterPro" id="IPR004182">
    <property type="entry name" value="GRAM"/>
</dbReference>
<keyword evidence="2" id="KW-1133">Transmembrane helix</keyword>
<dbReference type="Proteomes" id="UP001234581">
    <property type="component" value="Unassembled WGS sequence"/>
</dbReference>
<dbReference type="GO" id="GO:0032366">
    <property type="term" value="P:intracellular sterol transport"/>
    <property type="evidence" value="ECO:0007669"/>
    <property type="project" value="TreeGrafter"/>
</dbReference>
<evidence type="ECO:0000259" key="3">
    <source>
        <dbReference type="SMART" id="SM00568"/>
    </source>
</evidence>
<accession>A0AAD7VD45</accession>
<protein>
    <recommendedName>
        <fullName evidence="3">GRAM domain-containing protein</fullName>
    </recommendedName>
</protein>
<dbReference type="Pfam" id="PF02893">
    <property type="entry name" value="GRAM"/>
    <property type="match status" value="1"/>
</dbReference>
<evidence type="ECO:0000313" key="4">
    <source>
        <dbReference type="EMBL" id="KAJ8662186.1"/>
    </source>
</evidence>
<dbReference type="RefSeq" id="XP_058347099.1">
    <property type="nucleotide sequence ID" value="XM_058481968.1"/>
</dbReference>
<feature type="region of interest" description="Disordered" evidence="1">
    <location>
        <begin position="119"/>
        <end position="193"/>
    </location>
</feature>
<keyword evidence="2" id="KW-0472">Membrane</keyword>
<feature type="transmembrane region" description="Helical" evidence="2">
    <location>
        <begin position="243"/>
        <end position="263"/>
    </location>
</feature>
<dbReference type="PANTHER" id="PTHR23319">
    <property type="entry name" value="GRAM DOMAIN CONTAINING 1B, ISOFORM E"/>
    <property type="match status" value="1"/>
</dbReference>
<dbReference type="AlphaFoldDB" id="A0AAD7VD45"/>
<evidence type="ECO:0000256" key="2">
    <source>
        <dbReference type="SAM" id="Phobius"/>
    </source>
</evidence>
<feature type="domain" description="GRAM" evidence="3">
    <location>
        <begin position="11"/>
        <end position="78"/>
    </location>
</feature>
<dbReference type="GO" id="GO:0140268">
    <property type="term" value="C:endoplasmic reticulum-plasma membrane contact site"/>
    <property type="evidence" value="ECO:0007669"/>
    <property type="project" value="TreeGrafter"/>
</dbReference>
<feature type="region of interest" description="Disordered" evidence="1">
    <location>
        <begin position="205"/>
        <end position="230"/>
    </location>
</feature>
<dbReference type="GO" id="GO:0032934">
    <property type="term" value="F:sterol binding"/>
    <property type="evidence" value="ECO:0007669"/>
    <property type="project" value="TreeGrafter"/>
</dbReference>
<dbReference type="PANTHER" id="PTHR23319:SF4">
    <property type="entry name" value="GRAM DOMAIN CONTAINING 1B, ISOFORM E"/>
    <property type="match status" value="1"/>
</dbReference>
<feature type="compositionally biased region" description="Pro residues" evidence="1">
    <location>
        <begin position="173"/>
        <end position="182"/>
    </location>
</feature>
<dbReference type="SMART" id="SM00568">
    <property type="entry name" value="GRAM"/>
    <property type="match status" value="1"/>
</dbReference>
<dbReference type="InterPro" id="IPR051482">
    <property type="entry name" value="Cholesterol_transport"/>
</dbReference>
<keyword evidence="2" id="KW-0812">Transmembrane</keyword>
<evidence type="ECO:0000313" key="5">
    <source>
        <dbReference type="Proteomes" id="UP001234581"/>
    </source>
</evidence>
<dbReference type="GO" id="GO:0005886">
    <property type="term" value="C:plasma membrane"/>
    <property type="evidence" value="ECO:0007669"/>
    <property type="project" value="TreeGrafter"/>
</dbReference>
<dbReference type="GO" id="GO:0120015">
    <property type="term" value="F:sterol transfer activity"/>
    <property type="evidence" value="ECO:0007669"/>
    <property type="project" value="TreeGrafter"/>
</dbReference>
<keyword evidence="5" id="KW-1185">Reference proteome</keyword>
<reference evidence="4 5" key="1">
    <citation type="submission" date="2023-03" db="EMBL/GenBank/DDBJ databases">
        <title>Genome sequence of Lichtheimia ornata CBS 291.66.</title>
        <authorList>
            <person name="Mohabir J.T."/>
            <person name="Shea T.P."/>
            <person name="Kurbessoian T."/>
            <person name="Berby B."/>
            <person name="Fontaine J."/>
            <person name="Livny J."/>
            <person name="Gnirke A."/>
            <person name="Stajich J.E."/>
            <person name="Cuomo C.A."/>
        </authorList>
    </citation>
    <scope>NUCLEOTIDE SEQUENCE [LARGE SCALE GENOMIC DNA]</scope>
    <source>
        <strain evidence="4">CBS 291.66</strain>
    </source>
</reference>
<gene>
    <name evidence="4" type="ORF">O0I10_001879</name>
</gene>
<evidence type="ECO:0000256" key="1">
    <source>
        <dbReference type="SAM" id="MobiDB-lite"/>
    </source>
</evidence>
<proteinExistence type="predicted"/>
<feature type="compositionally biased region" description="Basic and acidic residues" evidence="1">
    <location>
        <begin position="119"/>
        <end position="129"/>
    </location>
</feature>